<reference evidence="1" key="2">
    <citation type="submission" date="2020-11" db="EMBL/GenBank/DDBJ databases">
        <authorList>
            <person name="McCartney M.A."/>
            <person name="Auch B."/>
            <person name="Kono T."/>
            <person name="Mallez S."/>
            <person name="Becker A."/>
            <person name="Gohl D.M."/>
            <person name="Silverstein K.A.T."/>
            <person name="Koren S."/>
            <person name="Bechman K.B."/>
            <person name="Herman A."/>
            <person name="Abrahante J.E."/>
            <person name="Garbe J."/>
        </authorList>
    </citation>
    <scope>NUCLEOTIDE SEQUENCE</scope>
    <source>
        <strain evidence="1">Duluth1</strain>
        <tissue evidence="1">Whole animal</tissue>
    </source>
</reference>
<reference evidence="1" key="1">
    <citation type="journal article" date="2019" name="bioRxiv">
        <title>The Genome of the Zebra Mussel, Dreissena polymorpha: A Resource for Invasive Species Research.</title>
        <authorList>
            <person name="McCartney M.A."/>
            <person name="Auch B."/>
            <person name="Kono T."/>
            <person name="Mallez S."/>
            <person name="Zhang Y."/>
            <person name="Obille A."/>
            <person name="Becker A."/>
            <person name="Abrahante J.E."/>
            <person name="Garbe J."/>
            <person name="Badalamenti J.P."/>
            <person name="Herman A."/>
            <person name="Mangelson H."/>
            <person name="Liachko I."/>
            <person name="Sullivan S."/>
            <person name="Sone E.D."/>
            <person name="Koren S."/>
            <person name="Silverstein K.A.T."/>
            <person name="Beckman K.B."/>
            <person name="Gohl D.M."/>
        </authorList>
    </citation>
    <scope>NUCLEOTIDE SEQUENCE</scope>
    <source>
        <strain evidence="1">Duluth1</strain>
        <tissue evidence="1">Whole animal</tissue>
    </source>
</reference>
<sequence length="76" mass="7896">MMLMSGLVEGGSGPRVGVVSECSAICIWLSFPLDPSLSSRYCGSSGLVHREKSGGSGEWIGVVLTRFLVGHVGEGL</sequence>
<organism evidence="1 3">
    <name type="scientific">Dreissena polymorpha</name>
    <name type="common">Zebra mussel</name>
    <name type="synonym">Mytilus polymorpha</name>
    <dbReference type="NCBI Taxonomy" id="45954"/>
    <lineage>
        <taxon>Eukaryota</taxon>
        <taxon>Metazoa</taxon>
        <taxon>Spiralia</taxon>
        <taxon>Lophotrochozoa</taxon>
        <taxon>Mollusca</taxon>
        <taxon>Bivalvia</taxon>
        <taxon>Autobranchia</taxon>
        <taxon>Heteroconchia</taxon>
        <taxon>Euheterodonta</taxon>
        <taxon>Imparidentia</taxon>
        <taxon>Neoheterodontei</taxon>
        <taxon>Myida</taxon>
        <taxon>Dreissenoidea</taxon>
        <taxon>Dreissenidae</taxon>
        <taxon>Dreissena</taxon>
    </lineage>
</organism>
<protein>
    <submittedName>
        <fullName evidence="1">Uncharacterized protein</fullName>
    </submittedName>
</protein>
<dbReference type="Proteomes" id="UP000828390">
    <property type="component" value="Unassembled WGS sequence"/>
</dbReference>
<dbReference type="EMBL" id="JAIWYP010000015">
    <property type="protein sequence ID" value="KAH3705437.1"/>
    <property type="molecule type" value="Genomic_DNA"/>
</dbReference>
<evidence type="ECO:0000313" key="2">
    <source>
        <dbReference type="EMBL" id="KAH3833961.1"/>
    </source>
</evidence>
<evidence type="ECO:0000313" key="3">
    <source>
        <dbReference type="Proteomes" id="UP000828390"/>
    </source>
</evidence>
<dbReference type="EMBL" id="JAIWYP010000004">
    <property type="protein sequence ID" value="KAH3833961.1"/>
    <property type="molecule type" value="Genomic_DNA"/>
</dbReference>
<proteinExistence type="predicted"/>
<evidence type="ECO:0000313" key="1">
    <source>
        <dbReference type="EMBL" id="KAH3705437.1"/>
    </source>
</evidence>
<keyword evidence="3" id="KW-1185">Reference proteome</keyword>
<accession>A0A9D4BTX0</accession>
<dbReference type="AlphaFoldDB" id="A0A9D4BTX0"/>
<name>A0A9D4BTX0_DREPO</name>
<gene>
    <name evidence="1" type="ORF">DPMN_080508</name>
    <name evidence="2" type="ORF">DPMN_107277</name>
</gene>
<comment type="caution">
    <text evidence="1">The sequence shown here is derived from an EMBL/GenBank/DDBJ whole genome shotgun (WGS) entry which is preliminary data.</text>
</comment>